<evidence type="ECO:0000313" key="1">
    <source>
        <dbReference type="EMBL" id="CUS14586.1"/>
    </source>
</evidence>
<organism evidence="1 2">
    <name type="scientific">Tuber aestivum</name>
    <name type="common">summer truffle</name>
    <dbReference type="NCBI Taxonomy" id="59557"/>
    <lineage>
        <taxon>Eukaryota</taxon>
        <taxon>Fungi</taxon>
        <taxon>Dikarya</taxon>
        <taxon>Ascomycota</taxon>
        <taxon>Pezizomycotina</taxon>
        <taxon>Pezizomycetes</taxon>
        <taxon>Pezizales</taxon>
        <taxon>Tuberaceae</taxon>
        <taxon>Tuber</taxon>
    </lineage>
</organism>
<evidence type="ECO:0000313" key="2">
    <source>
        <dbReference type="Proteomes" id="UP001412239"/>
    </source>
</evidence>
<reference evidence="1" key="1">
    <citation type="submission" date="2015-10" db="EMBL/GenBank/DDBJ databases">
        <authorList>
            <person name="Regsiter A."/>
            <person name="william w."/>
        </authorList>
    </citation>
    <scope>NUCLEOTIDE SEQUENCE</scope>
    <source>
        <strain evidence="1">Montdore</strain>
    </source>
</reference>
<protein>
    <submittedName>
        <fullName evidence="1">Uncharacterized protein</fullName>
    </submittedName>
</protein>
<proteinExistence type="predicted"/>
<name>A0A292Q459_9PEZI</name>
<dbReference type="EMBL" id="LN890957">
    <property type="protein sequence ID" value="CUS14586.1"/>
    <property type="molecule type" value="Genomic_DNA"/>
</dbReference>
<dbReference type="Proteomes" id="UP001412239">
    <property type="component" value="Unassembled WGS sequence"/>
</dbReference>
<sequence length="100" mass="11770">AVKESENDFKRLADEIRSIGEQLKEIQALAAQGDENNPKYPGLLEWTKNENLKGYATALGKLEKRLDVPGWRKSSRKLFWPKWSVTWPWLKFRDQNFNFC</sequence>
<dbReference type="AlphaFoldDB" id="A0A292Q459"/>
<accession>A0A292Q459</accession>
<gene>
    <name evidence="1" type="ORF">GSTUAT00001316001</name>
</gene>
<feature type="non-terminal residue" evidence="1">
    <location>
        <position position="100"/>
    </location>
</feature>
<keyword evidence="2" id="KW-1185">Reference proteome</keyword>